<accession>A0A6J5LMP4</accession>
<name>A0A6J5LMP4_9CAUD</name>
<gene>
    <name evidence="1" type="ORF">UFOVP249_75</name>
</gene>
<feature type="non-terminal residue" evidence="1">
    <location>
        <position position="1"/>
    </location>
</feature>
<dbReference type="EMBL" id="LR796268">
    <property type="protein sequence ID" value="CAB4133019.1"/>
    <property type="molecule type" value="Genomic_DNA"/>
</dbReference>
<protein>
    <recommendedName>
        <fullName evidence="2">Archaeal primase DnaG/twinkle, TOPRIM domain</fullName>
    </recommendedName>
</protein>
<sequence>PFVGERNGQIKESAAGPQLPDDASIVLGIPAIQWLERYSIPLVVCAKVGGFRWSPSWEQLLMPFYDEEGNLCCIQAKNFNPQRASKAKYYNTGEKSDSRTIYKMVHGGDNSTLVLTEDAVSALKVSLVTDAKPLLGTSIPREQIAAFKGPYSRLVVWLDADKWREGRAIADAAKFLGLSTKTILTDKDPKEYSIEQIKEFLL</sequence>
<proteinExistence type="predicted"/>
<evidence type="ECO:0008006" key="2">
    <source>
        <dbReference type="Google" id="ProtNLM"/>
    </source>
</evidence>
<evidence type="ECO:0000313" key="1">
    <source>
        <dbReference type="EMBL" id="CAB4133019.1"/>
    </source>
</evidence>
<reference evidence="1" key="1">
    <citation type="submission" date="2020-04" db="EMBL/GenBank/DDBJ databases">
        <authorList>
            <person name="Chiriac C."/>
            <person name="Salcher M."/>
            <person name="Ghai R."/>
            <person name="Kavagutti S V."/>
        </authorList>
    </citation>
    <scope>NUCLEOTIDE SEQUENCE</scope>
</reference>
<organism evidence="1">
    <name type="scientific">uncultured Caudovirales phage</name>
    <dbReference type="NCBI Taxonomy" id="2100421"/>
    <lineage>
        <taxon>Viruses</taxon>
        <taxon>Duplodnaviria</taxon>
        <taxon>Heunggongvirae</taxon>
        <taxon>Uroviricota</taxon>
        <taxon>Caudoviricetes</taxon>
        <taxon>Peduoviridae</taxon>
        <taxon>Maltschvirus</taxon>
        <taxon>Maltschvirus maltsch</taxon>
    </lineage>
</organism>